<proteinExistence type="inferred from homology"/>
<gene>
    <name evidence="8" type="ORF">CDL15_Pgr009345</name>
</gene>
<evidence type="ECO:0000256" key="6">
    <source>
        <dbReference type="ARBA" id="ARBA00023136"/>
    </source>
</evidence>
<dbReference type="GO" id="GO:0005345">
    <property type="term" value="F:purine nucleobase transmembrane transporter activity"/>
    <property type="evidence" value="ECO:0007669"/>
    <property type="project" value="UniProtKB-ARBA"/>
</dbReference>
<protein>
    <submittedName>
        <fullName evidence="8">Uncharacterized protein</fullName>
    </submittedName>
</protein>
<keyword evidence="4 7" id="KW-0812">Transmembrane</keyword>
<name>A0A218XH30_PUNGR</name>
<dbReference type="Pfam" id="PF16913">
    <property type="entry name" value="PUNUT"/>
    <property type="match status" value="1"/>
</dbReference>
<organism evidence="8 9">
    <name type="scientific">Punica granatum</name>
    <name type="common">Pomegranate</name>
    <dbReference type="NCBI Taxonomy" id="22663"/>
    <lineage>
        <taxon>Eukaryota</taxon>
        <taxon>Viridiplantae</taxon>
        <taxon>Streptophyta</taxon>
        <taxon>Embryophyta</taxon>
        <taxon>Tracheophyta</taxon>
        <taxon>Spermatophyta</taxon>
        <taxon>Magnoliopsida</taxon>
        <taxon>eudicotyledons</taxon>
        <taxon>Gunneridae</taxon>
        <taxon>Pentapetalae</taxon>
        <taxon>rosids</taxon>
        <taxon>malvids</taxon>
        <taxon>Myrtales</taxon>
        <taxon>Lythraceae</taxon>
        <taxon>Punica</taxon>
    </lineage>
</organism>
<evidence type="ECO:0000256" key="1">
    <source>
        <dbReference type="ARBA" id="ARBA00004141"/>
    </source>
</evidence>
<dbReference type="InterPro" id="IPR037185">
    <property type="entry name" value="EmrE-like"/>
</dbReference>
<keyword evidence="3" id="KW-0813">Transport</keyword>
<dbReference type="GO" id="GO:0015211">
    <property type="term" value="F:purine nucleoside transmembrane transporter activity"/>
    <property type="evidence" value="ECO:0007669"/>
    <property type="project" value="InterPro"/>
</dbReference>
<evidence type="ECO:0000256" key="4">
    <source>
        <dbReference type="ARBA" id="ARBA00022692"/>
    </source>
</evidence>
<dbReference type="GO" id="GO:0016020">
    <property type="term" value="C:membrane"/>
    <property type="evidence" value="ECO:0007669"/>
    <property type="project" value="UniProtKB-SubCell"/>
</dbReference>
<dbReference type="EMBL" id="MTKT01001802">
    <property type="protein sequence ID" value="OWM84098.1"/>
    <property type="molecule type" value="Genomic_DNA"/>
</dbReference>
<evidence type="ECO:0000256" key="5">
    <source>
        <dbReference type="ARBA" id="ARBA00022989"/>
    </source>
</evidence>
<dbReference type="Proteomes" id="UP000197138">
    <property type="component" value="Unassembled WGS sequence"/>
</dbReference>
<keyword evidence="6 7" id="KW-0472">Membrane</keyword>
<reference evidence="9" key="1">
    <citation type="journal article" date="2017" name="Plant J.">
        <title>The pomegranate (Punica granatum L.) genome and the genomics of punicalagin biosynthesis.</title>
        <authorList>
            <person name="Qin G."/>
            <person name="Xu C."/>
            <person name="Ming R."/>
            <person name="Tang H."/>
            <person name="Guyot R."/>
            <person name="Kramer E.M."/>
            <person name="Hu Y."/>
            <person name="Yi X."/>
            <person name="Qi Y."/>
            <person name="Xu X."/>
            <person name="Gao Z."/>
            <person name="Pan H."/>
            <person name="Jian J."/>
            <person name="Tian Y."/>
            <person name="Yue Z."/>
            <person name="Xu Y."/>
        </authorList>
    </citation>
    <scope>NUCLEOTIDE SEQUENCE [LARGE SCALE GENOMIC DNA]</scope>
    <source>
        <strain evidence="9">cv. Dabenzi</strain>
    </source>
</reference>
<dbReference type="SUPFAM" id="SSF103481">
    <property type="entry name" value="Multidrug resistance efflux transporter EmrE"/>
    <property type="match status" value="1"/>
</dbReference>
<evidence type="ECO:0000256" key="2">
    <source>
        <dbReference type="ARBA" id="ARBA00006213"/>
    </source>
</evidence>
<evidence type="ECO:0000256" key="3">
    <source>
        <dbReference type="ARBA" id="ARBA00022448"/>
    </source>
</evidence>
<comment type="similarity">
    <text evidence="2">Belongs to the purine permeases (TC 2.A.7.14) family.</text>
</comment>
<sequence>MGLGLLLGLDGYLYSFGLSYLPISISSLLSSTQLAFTAVFAFLVVRHRRCKVEGESETEGTR</sequence>
<comment type="subcellular location">
    <subcellularLocation>
        <location evidence="1">Membrane</location>
        <topology evidence="1">Multi-pass membrane protein</topology>
    </subcellularLocation>
</comment>
<feature type="transmembrane region" description="Helical" evidence="7">
    <location>
        <begin position="20"/>
        <end position="45"/>
    </location>
</feature>
<keyword evidence="5 7" id="KW-1133">Transmembrane helix</keyword>
<accession>A0A218XH30</accession>
<dbReference type="PANTHER" id="PTHR31376:SF8">
    <property type="entry name" value="PURINE PERMEASE-RELATED"/>
    <property type="match status" value="1"/>
</dbReference>
<dbReference type="PANTHER" id="PTHR31376">
    <property type="entry name" value="OS09G0467300 PROTEIN-RELATED"/>
    <property type="match status" value="1"/>
</dbReference>
<dbReference type="AlphaFoldDB" id="A0A218XH30"/>
<evidence type="ECO:0000313" key="8">
    <source>
        <dbReference type="EMBL" id="OWM84098.1"/>
    </source>
</evidence>
<comment type="caution">
    <text evidence="8">The sequence shown here is derived from an EMBL/GenBank/DDBJ whole genome shotgun (WGS) entry which is preliminary data.</text>
</comment>
<dbReference type="InterPro" id="IPR030182">
    <property type="entry name" value="PUP_plant"/>
</dbReference>
<evidence type="ECO:0000256" key="7">
    <source>
        <dbReference type="SAM" id="Phobius"/>
    </source>
</evidence>
<evidence type="ECO:0000313" key="9">
    <source>
        <dbReference type="Proteomes" id="UP000197138"/>
    </source>
</evidence>